<name>V9FY54_PHYNI</name>
<keyword evidence="3" id="KW-1185">Reference proteome</keyword>
<evidence type="ECO:0000256" key="1">
    <source>
        <dbReference type="SAM" id="SignalP"/>
    </source>
</evidence>
<dbReference type="PROSITE" id="PS51257">
    <property type="entry name" value="PROKAR_LIPOPROTEIN"/>
    <property type="match status" value="1"/>
</dbReference>
<gene>
    <name evidence="2" type="ORF">F443_01634</name>
</gene>
<evidence type="ECO:0000313" key="2">
    <source>
        <dbReference type="EMBL" id="ETI55723.1"/>
    </source>
</evidence>
<proteinExistence type="predicted"/>
<accession>V9FY54</accession>
<feature type="chain" id="PRO_5004775475" evidence="1">
    <location>
        <begin position="23"/>
        <end position="109"/>
    </location>
</feature>
<dbReference type="eggNOG" id="ENOG502SWGB">
    <property type="taxonomic scope" value="Eukaryota"/>
</dbReference>
<dbReference type="Proteomes" id="UP000018721">
    <property type="component" value="Unassembled WGS sequence"/>
</dbReference>
<dbReference type="OrthoDB" id="161282at2759"/>
<dbReference type="EMBL" id="ANIZ01000265">
    <property type="protein sequence ID" value="ETI55723.1"/>
    <property type="molecule type" value="Genomic_DNA"/>
</dbReference>
<protein>
    <submittedName>
        <fullName evidence="2">Uncharacterized protein</fullName>
    </submittedName>
</protein>
<keyword evidence="1" id="KW-0732">Signal</keyword>
<feature type="signal peptide" evidence="1">
    <location>
        <begin position="1"/>
        <end position="22"/>
    </location>
</feature>
<organism evidence="2 3">
    <name type="scientific">Phytophthora nicotianae P1569</name>
    <dbReference type="NCBI Taxonomy" id="1317065"/>
    <lineage>
        <taxon>Eukaryota</taxon>
        <taxon>Sar</taxon>
        <taxon>Stramenopiles</taxon>
        <taxon>Oomycota</taxon>
        <taxon>Peronosporomycetes</taxon>
        <taxon>Peronosporales</taxon>
        <taxon>Peronosporaceae</taxon>
        <taxon>Phytophthora</taxon>
    </lineage>
</organism>
<reference evidence="2 3" key="1">
    <citation type="submission" date="2013-11" db="EMBL/GenBank/DDBJ databases">
        <title>The Genome Sequence of Phytophthora parasitica P1569.</title>
        <authorList>
            <consortium name="The Broad Institute Genomics Platform"/>
            <person name="Russ C."/>
            <person name="Tyler B."/>
            <person name="Panabieres F."/>
            <person name="Shan W."/>
            <person name="Tripathy S."/>
            <person name="Grunwald N."/>
            <person name="Machado M."/>
            <person name="Johnson C.S."/>
            <person name="Arredondo F."/>
            <person name="Hong C."/>
            <person name="Coffey M."/>
            <person name="Young S.K."/>
            <person name="Zeng Q."/>
            <person name="Gargeya S."/>
            <person name="Fitzgerald M."/>
            <person name="Abouelleil A."/>
            <person name="Alvarado L."/>
            <person name="Chapman S.B."/>
            <person name="Gainer-Dewar J."/>
            <person name="Goldberg J."/>
            <person name="Griggs A."/>
            <person name="Gujja S."/>
            <person name="Hansen M."/>
            <person name="Howarth C."/>
            <person name="Imamovic A."/>
            <person name="Ireland A."/>
            <person name="Larimer J."/>
            <person name="McCowan C."/>
            <person name="Murphy C."/>
            <person name="Pearson M."/>
            <person name="Poon T.W."/>
            <person name="Priest M."/>
            <person name="Roberts A."/>
            <person name="Saif S."/>
            <person name="Shea T."/>
            <person name="Sykes S."/>
            <person name="Wortman J."/>
            <person name="Nusbaum C."/>
            <person name="Birren B."/>
        </authorList>
    </citation>
    <scope>NUCLEOTIDE SEQUENCE [LARGE SCALE GENOMIC DNA]</scope>
    <source>
        <strain evidence="2 3">P1569</strain>
    </source>
</reference>
<dbReference type="AlphaFoldDB" id="V9FY54"/>
<evidence type="ECO:0000313" key="3">
    <source>
        <dbReference type="Proteomes" id="UP000018721"/>
    </source>
</evidence>
<dbReference type="HOGENOM" id="CLU_2189147_0_0_1"/>
<sequence length="109" mass="12223">MTKFSIFALLVVLLAVMSCTQADDAVPTDLEEVPAGVTLVGGEEPIPETSSEQFIVGRGRFFRHRFRFPYGGGFRYGWRYPLGWWGKFGRPIYGPGCLFGRPIGGFFYC</sequence>
<comment type="caution">
    <text evidence="2">The sequence shown here is derived from an EMBL/GenBank/DDBJ whole genome shotgun (WGS) entry which is preliminary data.</text>
</comment>